<evidence type="ECO:0000313" key="7">
    <source>
        <dbReference type="EMBL" id="KII64298.1"/>
    </source>
</evidence>
<reference evidence="7 8" key="1">
    <citation type="journal article" date="2014" name="Genome Biol. Evol.">
        <title>The genome of the myxosporean Thelohanellus kitauei shows adaptations to nutrient acquisition within its fish host.</title>
        <authorList>
            <person name="Yang Y."/>
            <person name="Xiong J."/>
            <person name="Zhou Z."/>
            <person name="Huo F."/>
            <person name="Miao W."/>
            <person name="Ran C."/>
            <person name="Liu Y."/>
            <person name="Zhang J."/>
            <person name="Feng J."/>
            <person name="Wang M."/>
            <person name="Wang M."/>
            <person name="Wang L."/>
            <person name="Yao B."/>
        </authorList>
    </citation>
    <scope>NUCLEOTIDE SEQUENCE [LARGE SCALE GENOMIC DNA]</scope>
    <source>
        <strain evidence="7">Wuqing</strain>
    </source>
</reference>
<keyword evidence="2 5" id="KW-0812">Transmembrane</keyword>
<evidence type="ECO:0000256" key="3">
    <source>
        <dbReference type="ARBA" id="ARBA00022989"/>
    </source>
</evidence>
<keyword evidence="4 5" id="KW-0472">Membrane</keyword>
<dbReference type="Pfam" id="PF00520">
    <property type="entry name" value="Ion_trans"/>
    <property type="match status" value="1"/>
</dbReference>
<comment type="caution">
    <text evidence="7">The sequence shown here is derived from an EMBL/GenBank/DDBJ whole genome shotgun (WGS) entry which is preliminary data.</text>
</comment>
<feature type="domain" description="Ion transport" evidence="6">
    <location>
        <begin position="55"/>
        <end position="134"/>
    </location>
</feature>
<evidence type="ECO:0000256" key="5">
    <source>
        <dbReference type="SAM" id="Phobius"/>
    </source>
</evidence>
<feature type="transmembrane region" description="Helical" evidence="5">
    <location>
        <begin position="233"/>
        <end position="253"/>
    </location>
</feature>
<proteinExistence type="predicted"/>
<dbReference type="GO" id="GO:0043005">
    <property type="term" value="C:neuron projection"/>
    <property type="evidence" value="ECO:0007669"/>
    <property type="project" value="TreeGrafter"/>
</dbReference>
<dbReference type="AlphaFoldDB" id="A0A0C2J578"/>
<dbReference type="GO" id="GO:0005248">
    <property type="term" value="F:voltage-gated sodium channel activity"/>
    <property type="evidence" value="ECO:0007669"/>
    <property type="project" value="TreeGrafter"/>
</dbReference>
<evidence type="ECO:0000256" key="4">
    <source>
        <dbReference type="ARBA" id="ARBA00023136"/>
    </source>
</evidence>
<dbReference type="InterPro" id="IPR005821">
    <property type="entry name" value="Ion_trans_dom"/>
</dbReference>
<keyword evidence="8" id="KW-1185">Reference proteome</keyword>
<dbReference type="Gene3D" id="1.10.287.70">
    <property type="match status" value="1"/>
</dbReference>
<dbReference type="InterPro" id="IPR043203">
    <property type="entry name" value="VGCC_Ca_Na"/>
</dbReference>
<dbReference type="Proteomes" id="UP000031668">
    <property type="component" value="Unassembled WGS sequence"/>
</dbReference>
<dbReference type="GO" id="GO:0086010">
    <property type="term" value="P:membrane depolarization during action potential"/>
    <property type="evidence" value="ECO:0007669"/>
    <property type="project" value="TreeGrafter"/>
</dbReference>
<evidence type="ECO:0000259" key="6">
    <source>
        <dbReference type="Pfam" id="PF00520"/>
    </source>
</evidence>
<organism evidence="7 8">
    <name type="scientific">Thelohanellus kitauei</name>
    <name type="common">Myxosporean</name>
    <dbReference type="NCBI Taxonomy" id="669202"/>
    <lineage>
        <taxon>Eukaryota</taxon>
        <taxon>Metazoa</taxon>
        <taxon>Cnidaria</taxon>
        <taxon>Myxozoa</taxon>
        <taxon>Myxosporea</taxon>
        <taxon>Bivalvulida</taxon>
        <taxon>Platysporina</taxon>
        <taxon>Myxobolidae</taxon>
        <taxon>Thelohanellus</taxon>
    </lineage>
</organism>
<evidence type="ECO:0000313" key="8">
    <source>
        <dbReference type="Proteomes" id="UP000031668"/>
    </source>
</evidence>
<evidence type="ECO:0000256" key="2">
    <source>
        <dbReference type="ARBA" id="ARBA00022692"/>
    </source>
</evidence>
<dbReference type="EMBL" id="JWZT01004339">
    <property type="protein sequence ID" value="KII64298.1"/>
    <property type="molecule type" value="Genomic_DNA"/>
</dbReference>
<dbReference type="PANTHER" id="PTHR10037">
    <property type="entry name" value="VOLTAGE-GATED CATION CHANNEL CALCIUM AND SODIUM"/>
    <property type="match status" value="1"/>
</dbReference>
<protein>
    <recommendedName>
        <fullName evidence="6">Ion transport domain-containing protein</fullName>
    </recommendedName>
</protein>
<dbReference type="GO" id="GO:0008332">
    <property type="term" value="F:low voltage-gated calcium channel activity"/>
    <property type="evidence" value="ECO:0007669"/>
    <property type="project" value="TreeGrafter"/>
</dbReference>
<comment type="subcellular location">
    <subcellularLocation>
        <location evidence="1">Membrane</location>
        <topology evidence="1">Multi-pass membrane protein</topology>
    </subcellularLocation>
</comment>
<sequence>MENEIKVIKLKLDKIEDDEEYTCEKIFKFFSNPRSKELITKRCPTDYICSTSGLWKGLYKGAISMDQLQETILLSVFSATNDGWTKTMAHCLDAVDTSMSYVWIYFFPISFIGSFILLNCISGIICGLYTYSRKRIMENLYIRKMFHKLNLESQLPIYLSWINKGKTLIKNSRELTLRQISEYQEYFDDKTDGNFEETNITEPLINFKLPDKSLIVNLKIITKNIKSILKETVNSAGFLFIDSLIIIICVASTCSQHPQQPTWLTSTQCKEFKLLKFMWISQRELYF</sequence>
<keyword evidence="3 5" id="KW-1133">Transmembrane helix</keyword>
<evidence type="ECO:0000256" key="1">
    <source>
        <dbReference type="ARBA" id="ARBA00004141"/>
    </source>
</evidence>
<name>A0A0C2J578_THEKT</name>
<dbReference type="PANTHER" id="PTHR10037:SF293">
    <property type="entry name" value="EF-HAND DOMAIN-CONTAINING PROTEIN"/>
    <property type="match status" value="1"/>
</dbReference>
<dbReference type="GO" id="GO:0070509">
    <property type="term" value="P:calcium ion import"/>
    <property type="evidence" value="ECO:0007669"/>
    <property type="project" value="TreeGrafter"/>
</dbReference>
<gene>
    <name evidence="7" type="ORF">RF11_02466</name>
</gene>
<dbReference type="GO" id="GO:0001518">
    <property type="term" value="C:voltage-gated sodium channel complex"/>
    <property type="evidence" value="ECO:0007669"/>
    <property type="project" value="TreeGrafter"/>
</dbReference>
<accession>A0A0C2J578</accession>
<feature type="transmembrane region" description="Helical" evidence="5">
    <location>
        <begin position="102"/>
        <end position="131"/>
    </location>
</feature>